<name>A0ABT7JBV5_9DEIO</name>
<gene>
    <name evidence="1" type="ORF">QOL99_00010</name>
</gene>
<organism evidence="1 2">
    <name type="scientific">Deinococcus rhizophilus</name>
    <dbReference type="NCBI Taxonomy" id="3049544"/>
    <lineage>
        <taxon>Bacteria</taxon>
        <taxon>Thermotogati</taxon>
        <taxon>Deinococcota</taxon>
        <taxon>Deinococci</taxon>
        <taxon>Deinococcales</taxon>
        <taxon>Deinococcaceae</taxon>
        <taxon>Deinococcus</taxon>
    </lineage>
</organism>
<proteinExistence type="predicted"/>
<dbReference type="EMBL" id="JASNGB010000001">
    <property type="protein sequence ID" value="MDL2342531.1"/>
    <property type="molecule type" value="Genomic_DNA"/>
</dbReference>
<comment type="caution">
    <text evidence="1">The sequence shown here is derived from an EMBL/GenBank/DDBJ whole genome shotgun (WGS) entry which is preliminary data.</text>
</comment>
<sequence>MIKDDMALHAGIPEKAVKAALQQIGSQDALSGVTWDVARSRPGRPIKVYFEASSSAELQLAKRALEQALQASGFELYP</sequence>
<dbReference type="RefSeq" id="WP_285520571.1">
    <property type="nucleotide sequence ID" value="NZ_JASNGB010000001.1"/>
</dbReference>
<dbReference type="Proteomes" id="UP001302059">
    <property type="component" value="Unassembled WGS sequence"/>
</dbReference>
<reference evidence="1 2" key="1">
    <citation type="submission" date="2023-05" db="EMBL/GenBank/DDBJ databases">
        <authorList>
            <person name="Gao F."/>
        </authorList>
    </citation>
    <scope>NUCLEOTIDE SEQUENCE [LARGE SCALE GENOMIC DNA]</scope>
    <source>
        <strain evidence="1 2">MIMF12</strain>
    </source>
</reference>
<evidence type="ECO:0000313" key="1">
    <source>
        <dbReference type="EMBL" id="MDL2342531.1"/>
    </source>
</evidence>
<accession>A0ABT7JBV5</accession>
<evidence type="ECO:0000313" key="2">
    <source>
        <dbReference type="Proteomes" id="UP001302059"/>
    </source>
</evidence>
<protein>
    <submittedName>
        <fullName evidence="1">Uncharacterized protein</fullName>
    </submittedName>
</protein>
<keyword evidence="2" id="KW-1185">Reference proteome</keyword>